<keyword evidence="13" id="KW-0496">Mitochondrion</keyword>
<dbReference type="CTD" id="4508"/>
<dbReference type="GeneID" id="8656533"/>
<dbReference type="EMBL" id="FN313538">
    <property type="protein sequence ID" value="CAX68853.1"/>
    <property type="molecule type" value="Genomic_DNA"/>
</dbReference>
<evidence type="ECO:0000256" key="7">
    <source>
        <dbReference type="ARBA" id="ARBA00022989"/>
    </source>
</evidence>
<dbReference type="GO" id="GO:0005743">
    <property type="term" value="C:mitochondrial inner membrane"/>
    <property type="evidence" value="ECO:0007669"/>
    <property type="project" value="UniProtKB-SubCell"/>
</dbReference>
<dbReference type="GO" id="GO:0046933">
    <property type="term" value="F:proton-transporting ATP synthase activity, rotational mechanism"/>
    <property type="evidence" value="ECO:0007669"/>
    <property type="project" value="TreeGrafter"/>
</dbReference>
<dbReference type="SUPFAM" id="SSF81336">
    <property type="entry name" value="F1F0 ATP synthase subunit A"/>
    <property type="match status" value="1"/>
</dbReference>
<keyword evidence="4" id="KW-0138">CF(0)</keyword>
<dbReference type="PROSITE" id="PS00449">
    <property type="entry name" value="ATPASE_A"/>
    <property type="match status" value="1"/>
</dbReference>
<dbReference type="GO" id="GO:0045259">
    <property type="term" value="C:proton-transporting ATP synthase complex"/>
    <property type="evidence" value="ECO:0007669"/>
    <property type="project" value="UniProtKB-KW"/>
</dbReference>
<proteinExistence type="inferred from homology"/>
<dbReference type="AlphaFoldDB" id="D1GKZ9"/>
<evidence type="ECO:0000256" key="4">
    <source>
        <dbReference type="ARBA" id="ARBA00022547"/>
    </source>
</evidence>
<protein>
    <recommendedName>
        <fullName evidence="11">ATP synthase subunit a</fullName>
    </recommendedName>
</protein>
<feature type="transmembrane region" description="Helical" evidence="12">
    <location>
        <begin position="44"/>
        <end position="69"/>
    </location>
</feature>
<comment type="subcellular location">
    <subcellularLocation>
        <location evidence="1">Membrane</location>
        <topology evidence="1">Multi-pass membrane protein</topology>
    </subcellularLocation>
    <subcellularLocation>
        <location evidence="11">Mitochondrion inner membrane</location>
        <topology evidence="11">Multi-pass membrane protein</topology>
    </subcellularLocation>
</comment>
<keyword evidence="7 12" id="KW-1133">Transmembrane helix</keyword>
<gene>
    <name evidence="13" type="primary">atp6</name>
</gene>
<reference evidence="13" key="1">
    <citation type="journal article" date="2009" name="Mol. Biol. Evol.">
        <title>Hyper-variability of ascidian mitochondrial gene order: exposing the myth of deuterostome organelle genome stability.</title>
        <authorList>
            <person name="Gissi C."/>
            <person name="Pesole G."/>
            <person name="Mastrototaro F."/>
            <person name="Iannelli F."/>
            <person name="Guida V."/>
            <person name="Griggio F."/>
        </authorList>
    </citation>
    <scope>NUCLEOTIDE SEQUENCE</scope>
    <source>
        <tissue evidence="13">Single colony</tissue>
    </source>
</reference>
<evidence type="ECO:0000256" key="6">
    <source>
        <dbReference type="ARBA" id="ARBA00022781"/>
    </source>
</evidence>
<sequence length="205" mass="23367">MFESFEMSLGGLSAPLTFMFFFFMYFLIFPMLVGMQFSSVISGFIFNSFSFNFQMVLSIFMFILFMNFFSLVPYGLGLSSMHSTFFMSLFMWSSLFFFLLFKNFNSNISHFLPIGTPLALVPLLVWIEVVSVMARPVALGVRLMANIMAGHLLLHLGSSGMEFLGMKGFLILPIFFCLLFLEICVAAIQSYVFTMLLVLYTEEGE</sequence>
<comment type="similarity">
    <text evidence="2">Belongs to the ATPase A chain family.</text>
</comment>
<feature type="transmembrane region" description="Helical" evidence="12">
    <location>
        <begin position="108"/>
        <end position="127"/>
    </location>
</feature>
<keyword evidence="6" id="KW-0375">Hydrogen ion transport</keyword>
<evidence type="ECO:0000256" key="5">
    <source>
        <dbReference type="ARBA" id="ARBA00022692"/>
    </source>
</evidence>
<keyword evidence="5 12" id="KW-0812">Transmembrane</keyword>
<evidence type="ECO:0000256" key="1">
    <source>
        <dbReference type="ARBA" id="ARBA00004141"/>
    </source>
</evidence>
<dbReference type="InterPro" id="IPR045083">
    <property type="entry name" value="ATP_synth_F0_asu_bact/mt"/>
</dbReference>
<keyword evidence="8" id="KW-0406">Ion transport</keyword>
<keyword evidence="10" id="KW-0066">ATP synthesis</keyword>
<feature type="transmembrane region" description="Helical" evidence="12">
    <location>
        <begin position="169"/>
        <end position="200"/>
    </location>
</feature>
<evidence type="ECO:0000256" key="8">
    <source>
        <dbReference type="ARBA" id="ARBA00023065"/>
    </source>
</evidence>
<dbReference type="PRINTS" id="PR00123">
    <property type="entry name" value="ATPASEA"/>
</dbReference>
<feature type="transmembrane region" description="Helical" evidence="12">
    <location>
        <begin position="139"/>
        <end position="157"/>
    </location>
</feature>
<feature type="transmembrane region" description="Helical" evidence="12">
    <location>
        <begin position="12"/>
        <end position="32"/>
    </location>
</feature>
<evidence type="ECO:0000256" key="9">
    <source>
        <dbReference type="ARBA" id="ARBA00023136"/>
    </source>
</evidence>
<evidence type="ECO:0000256" key="12">
    <source>
        <dbReference type="SAM" id="Phobius"/>
    </source>
</evidence>
<dbReference type="Gene3D" id="1.20.120.220">
    <property type="entry name" value="ATP synthase, F0 complex, subunit A"/>
    <property type="match status" value="1"/>
</dbReference>
<dbReference type="PANTHER" id="PTHR11410:SF0">
    <property type="entry name" value="ATP SYNTHASE SUBUNIT A"/>
    <property type="match status" value="1"/>
</dbReference>
<dbReference type="CDD" id="cd00310">
    <property type="entry name" value="ATP-synt_Fo_a_6"/>
    <property type="match status" value="1"/>
</dbReference>
<evidence type="ECO:0000256" key="3">
    <source>
        <dbReference type="ARBA" id="ARBA00022448"/>
    </source>
</evidence>
<dbReference type="InterPro" id="IPR023011">
    <property type="entry name" value="ATP_synth_F0_asu_AS"/>
</dbReference>
<keyword evidence="9 12" id="KW-0472">Membrane</keyword>
<feature type="transmembrane region" description="Helical" evidence="12">
    <location>
        <begin position="81"/>
        <end position="101"/>
    </location>
</feature>
<dbReference type="NCBIfam" id="TIGR01131">
    <property type="entry name" value="ATP_synt_6_or_A"/>
    <property type="match status" value="1"/>
</dbReference>
<name>D1GKZ9_APLCO</name>
<accession>D1GKZ9</accession>
<keyword evidence="3" id="KW-0813">Transport</keyword>
<evidence type="ECO:0000256" key="10">
    <source>
        <dbReference type="ARBA" id="ARBA00023310"/>
    </source>
</evidence>
<geneLocation type="mitochondrion" evidence="13"/>
<evidence type="ECO:0000256" key="2">
    <source>
        <dbReference type="ARBA" id="ARBA00006810"/>
    </source>
</evidence>
<dbReference type="InterPro" id="IPR000568">
    <property type="entry name" value="ATP_synth_F0_asu"/>
</dbReference>
<evidence type="ECO:0000313" key="13">
    <source>
        <dbReference type="EMBL" id="CAX68853.1"/>
    </source>
</evidence>
<dbReference type="InterPro" id="IPR035908">
    <property type="entry name" value="F0_ATP_A_sf"/>
</dbReference>
<evidence type="ECO:0000256" key="11">
    <source>
        <dbReference type="RuleBase" id="RU004450"/>
    </source>
</evidence>
<dbReference type="RefSeq" id="YP_003331404.1">
    <property type="nucleotide sequence ID" value="NC_013584.1"/>
</dbReference>
<dbReference type="PANTHER" id="PTHR11410">
    <property type="entry name" value="ATP SYNTHASE SUBUNIT A"/>
    <property type="match status" value="1"/>
</dbReference>
<organism evidence="13">
    <name type="scientific">Aplidium conicum</name>
    <name type="common">Conical sea squirt</name>
    <name type="synonym">Alcyonium conicum</name>
    <dbReference type="NCBI Taxonomy" id="286149"/>
    <lineage>
        <taxon>Eukaryota</taxon>
        <taxon>Metazoa</taxon>
        <taxon>Chordata</taxon>
        <taxon>Tunicata</taxon>
        <taxon>Ascidiacea</taxon>
        <taxon>Aplousobranchia</taxon>
        <taxon>Polyclinidae</taxon>
        <taxon>Aplidium</taxon>
    </lineage>
</organism>
<dbReference type="Pfam" id="PF00119">
    <property type="entry name" value="ATP-synt_A"/>
    <property type="match status" value="1"/>
</dbReference>